<dbReference type="GeneID" id="94583738"/>
<dbReference type="AlphaFoldDB" id="A0A1D8NK50"/>
<name>A0A1D8NK50_YARLL</name>
<gene>
    <name evidence="1" type="ORF">YALI1_E31649g</name>
</gene>
<dbReference type="Proteomes" id="UP000182444">
    <property type="component" value="Chromosome 1E"/>
</dbReference>
<evidence type="ECO:0000313" key="1">
    <source>
        <dbReference type="EMBL" id="AOW06005.1"/>
    </source>
</evidence>
<organism evidence="1">
    <name type="scientific">Yarrowia lipolytica</name>
    <name type="common">Candida lipolytica</name>
    <dbReference type="NCBI Taxonomy" id="4952"/>
    <lineage>
        <taxon>Eukaryota</taxon>
        <taxon>Fungi</taxon>
        <taxon>Dikarya</taxon>
        <taxon>Ascomycota</taxon>
        <taxon>Saccharomycotina</taxon>
        <taxon>Dipodascomycetes</taxon>
        <taxon>Dipodascales</taxon>
        <taxon>Dipodascales incertae sedis</taxon>
        <taxon>Yarrowia</taxon>
    </lineage>
</organism>
<protein>
    <submittedName>
        <fullName evidence="1">Uncharacterized protein</fullName>
    </submittedName>
</protein>
<dbReference type="EMBL" id="CP017557">
    <property type="protein sequence ID" value="AOW06005.1"/>
    <property type="molecule type" value="Genomic_DNA"/>
</dbReference>
<proteinExistence type="predicted"/>
<accession>A0A1D8NK50</accession>
<dbReference type="RefSeq" id="XP_068139237.1">
    <property type="nucleotide sequence ID" value="XM_068283136.1"/>
</dbReference>
<sequence length="111" mass="12868">MRQTCRSRKTLAYVTIQQHTDIAVSYKSLKRLASTPVLTQIPPPAIPSSLSLSLSLSFSTPFLNSNQQIRAQPGRERYQRRHEQAWWMVAFTYNHPWNATFPELQQLCIVH</sequence>
<dbReference type="VEuPathDB" id="FungiDB:YALI1_E31649g"/>
<reference evidence="1" key="1">
    <citation type="journal article" date="2016" name="PLoS ONE">
        <title>Sequence Assembly of Yarrowia lipolytica Strain W29/CLIB89 Shows Transposable Element Diversity.</title>
        <authorList>
            <person name="Magnan C."/>
            <person name="Yu J."/>
            <person name="Chang I."/>
            <person name="Jahn E."/>
            <person name="Kanomata Y."/>
            <person name="Wu J."/>
            <person name="Zeller M."/>
            <person name="Oakes M."/>
            <person name="Baldi P."/>
            <person name="Sandmeyer S."/>
        </authorList>
    </citation>
    <scope>NUCLEOTIDE SEQUENCE [LARGE SCALE GENOMIC DNA]</scope>
    <source>
        <strain evidence="1">CLIB89</strain>
    </source>
</reference>